<dbReference type="GO" id="GO:0016020">
    <property type="term" value="C:membrane"/>
    <property type="evidence" value="ECO:0007669"/>
    <property type="project" value="GOC"/>
</dbReference>
<proteinExistence type="predicted"/>
<keyword evidence="5" id="KW-1185">Reference proteome</keyword>
<dbReference type="Proteomes" id="UP000653127">
    <property type="component" value="Unassembled WGS sequence"/>
</dbReference>
<evidence type="ECO:0000313" key="4">
    <source>
        <dbReference type="EMBL" id="MBC8546527.1"/>
    </source>
</evidence>
<dbReference type="Gene3D" id="3.60.21.10">
    <property type="match status" value="1"/>
</dbReference>
<accession>A0A926I018</accession>
<reference evidence="4" key="1">
    <citation type="submission" date="2020-08" db="EMBL/GenBank/DDBJ databases">
        <title>Genome public.</title>
        <authorList>
            <person name="Liu C."/>
            <person name="Sun Q."/>
        </authorList>
    </citation>
    <scope>NUCLEOTIDE SEQUENCE</scope>
    <source>
        <strain evidence="4">NSJ-31</strain>
    </source>
</reference>
<dbReference type="EMBL" id="JACRST010000006">
    <property type="protein sequence ID" value="MBC8546527.1"/>
    <property type="molecule type" value="Genomic_DNA"/>
</dbReference>
<dbReference type="SUPFAM" id="SSF56300">
    <property type="entry name" value="Metallo-dependent phosphatases"/>
    <property type="match status" value="1"/>
</dbReference>
<evidence type="ECO:0000313" key="5">
    <source>
        <dbReference type="Proteomes" id="UP000653127"/>
    </source>
</evidence>
<gene>
    <name evidence="4" type="ORF">H8711_06215</name>
</gene>
<name>A0A926I018_9FIRM</name>
<dbReference type="PANTHER" id="PTHR31302:SF31">
    <property type="entry name" value="PHOSPHODIESTERASE YAEI"/>
    <property type="match status" value="1"/>
</dbReference>
<dbReference type="CDD" id="cd07385">
    <property type="entry name" value="MPP_YkuE_C"/>
    <property type="match status" value="1"/>
</dbReference>
<sequence length="264" mass="28800">MTTELVLHSERIPPGFDGYRIVHLSDLHNKRFGGGQERLLNRIREASPDLIVITGDLVDKRRTDLDVAMELVEGAAKIAPICYAPGNHEGTIADYGELKRRLRQAGVTVLEDGAIFVSQGDDTITVLGMRDPRFFSPEDAEGAGKERFAARLRALSEPGRGDFIILLSHRPEMIDLYAACQPDLVCCGHAHGGQFRLPLIGGLFAPGQGFFPRYTSGAYSAGRTTMAVSRGLGNSGFPIRLFNRPEVICLILKRTGGQQGTPLK</sequence>
<dbReference type="InterPro" id="IPR029052">
    <property type="entry name" value="Metallo-depent_PP-like"/>
</dbReference>
<dbReference type="InterPro" id="IPR051158">
    <property type="entry name" value="Metallophosphoesterase_sf"/>
</dbReference>
<dbReference type="Pfam" id="PF00149">
    <property type="entry name" value="Metallophos"/>
    <property type="match status" value="1"/>
</dbReference>
<evidence type="ECO:0000259" key="3">
    <source>
        <dbReference type="Pfam" id="PF00149"/>
    </source>
</evidence>
<organism evidence="4 5">
    <name type="scientific">Ligaoa zhengdingensis</name>
    <dbReference type="NCBI Taxonomy" id="2763658"/>
    <lineage>
        <taxon>Bacteria</taxon>
        <taxon>Bacillati</taxon>
        <taxon>Bacillota</taxon>
        <taxon>Clostridia</taxon>
        <taxon>Eubacteriales</taxon>
        <taxon>Oscillospiraceae</taxon>
        <taxon>Ligaoa</taxon>
    </lineage>
</organism>
<dbReference type="AlphaFoldDB" id="A0A926I018"/>
<dbReference type="InterPro" id="IPR004843">
    <property type="entry name" value="Calcineurin-like_PHP"/>
</dbReference>
<evidence type="ECO:0000256" key="1">
    <source>
        <dbReference type="ARBA" id="ARBA00022723"/>
    </source>
</evidence>
<keyword evidence="2" id="KW-0378">Hydrolase</keyword>
<keyword evidence="1" id="KW-0479">Metal-binding</keyword>
<comment type="caution">
    <text evidence="4">The sequence shown here is derived from an EMBL/GenBank/DDBJ whole genome shotgun (WGS) entry which is preliminary data.</text>
</comment>
<feature type="domain" description="Calcineurin-like phosphoesterase" evidence="3">
    <location>
        <begin position="20"/>
        <end position="192"/>
    </location>
</feature>
<dbReference type="GO" id="GO:0008758">
    <property type="term" value="F:UDP-2,3-diacylglucosamine hydrolase activity"/>
    <property type="evidence" value="ECO:0007669"/>
    <property type="project" value="TreeGrafter"/>
</dbReference>
<evidence type="ECO:0000256" key="2">
    <source>
        <dbReference type="ARBA" id="ARBA00022801"/>
    </source>
</evidence>
<dbReference type="GO" id="GO:0046872">
    <property type="term" value="F:metal ion binding"/>
    <property type="evidence" value="ECO:0007669"/>
    <property type="project" value="UniProtKB-KW"/>
</dbReference>
<dbReference type="GO" id="GO:0009245">
    <property type="term" value="P:lipid A biosynthetic process"/>
    <property type="evidence" value="ECO:0007669"/>
    <property type="project" value="TreeGrafter"/>
</dbReference>
<dbReference type="PANTHER" id="PTHR31302">
    <property type="entry name" value="TRANSMEMBRANE PROTEIN WITH METALLOPHOSPHOESTERASE DOMAIN-RELATED"/>
    <property type="match status" value="1"/>
</dbReference>
<protein>
    <submittedName>
        <fullName evidence="4">Metallophosphoesterase</fullName>
    </submittedName>
</protein>